<dbReference type="GO" id="GO:0000122">
    <property type="term" value="P:negative regulation of transcription by RNA polymerase II"/>
    <property type="evidence" value="ECO:0007669"/>
    <property type="project" value="TreeGrafter"/>
</dbReference>
<dbReference type="Pfam" id="PF00320">
    <property type="entry name" value="GATA"/>
    <property type="match status" value="1"/>
</dbReference>
<evidence type="ECO:0000259" key="13">
    <source>
        <dbReference type="PROSITE" id="PS51156"/>
    </source>
</evidence>
<dbReference type="InterPro" id="IPR035170">
    <property type="entry name" value="MTA1_R1"/>
</dbReference>
<dbReference type="Gene3D" id="2.30.30.490">
    <property type="match status" value="1"/>
</dbReference>
<keyword evidence="9" id="KW-0539">Nucleus</keyword>
<dbReference type="SMART" id="SM00401">
    <property type="entry name" value="ZnF_GATA"/>
    <property type="match status" value="1"/>
</dbReference>
<dbReference type="Pfam" id="PF01426">
    <property type="entry name" value="BAH"/>
    <property type="match status" value="1"/>
</dbReference>
<keyword evidence="8" id="KW-0804">Transcription</keyword>
<dbReference type="AlphaFoldDB" id="A0A1W0X957"/>
<evidence type="ECO:0000256" key="9">
    <source>
        <dbReference type="ARBA" id="ARBA00023242"/>
    </source>
</evidence>
<feature type="domain" description="SANT" evidence="14">
    <location>
        <begin position="320"/>
        <end position="372"/>
    </location>
</feature>
<dbReference type="InterPro" id="IPR000679">
    <property type="entry name" value="Znf_GATA"/>
</dbReference>
<organism evidence="15 16">
    <name type="scientific">Hypsibius exemplaris</name>
    <name type="common">Freshwater tardigrade</name>
    <dbReference type="NCBI Taxonomy" id="2072580"/>
    <lineage>
        <taxon>Eukaryota</taxon>
        <taxon>Metazoa</taxon>
        <taxon>Ecdysozoa</taxon>
        <taxon>Tardigrada</taxon>
        <taxon>Eutardigrada</taxon>
        <taxon>Parachela</taxon>
        <taxon>Hypsibioidea</taxon>
        <taxon>Hypsibiidae</taxon>
        <taxon>Hypsibius</taxon>
    </lineage>
</organism>
<evidence type="ECO:0000256" key="11">
    <source>
        <dbReference type="SAM" id="MobiDB-lite"/>
    </source>
</evidence>
<comment type="similarity">
    <text evidence="10">Belongs to the metastasis-associated protein family.</text>
</comment>
<evidence type="ECO:0000256" key="4">
    <source>
        <dbReference type="ARBA" id="ARBA00022771"/>
    </source>
</evidence>
<dbReference type="CDD" id="cd11661">
    <property type="entry name" value="SANT_MTA3_like"/>
    <property type="match status" value="1"/>
</dbReference>
<dbReference type="SUPFAM" id="SSF46689">
    <property type="entry name" value="Homeodomain-like"/>
    <property type="match status" value="1"/>
</dbReference>
<evidence type="ECO:0000256" key="3">
    <source>
        <dbReference type="ARBA" id="ARBA00022723"/>
    </source>
</evidence>
<dbReference type="InterPro" id="IPR000949">
    <property type="entry name" value="ELM2_dom"/>
</dbReference>
<dbReference type="EMBL" id="MTYJ01000009">
    <property type="protein sequence ID" value="OQV23938.1"/>
    <property type="molecule type" value="Genomic_DNA"/>
</dbReference>
<dbReference type="Pfam" id="PF17226">
    <property type="entry name" value="MTA_R1"/>
    <property type="match status" value="1"/>
</dbReference>
<evidence type="ECO:0000256" key="7">
    <source>
        <dbReference type="ARBA" id="ARBA00023125"/>
    </source>
</evidence>
<evidence type="ECO:0000256" key="8">
    <source>
        <dbReference type="ARBA" id="ARBA00023163"/>
    </source>
</evidence>
<keyword evidence="16" id="KW-1185">Reference proteome</keyword>
<dbReference type="PROSITE" id="PS51038">
    <property type="entry name" value="BAH"/>
    <property type="match status" value="1"/>
</dbReference>
<dbReference type="PROSITE" id="PS51293">
    <property type="entry name" value="SANT"/>
    <property type="match status" value="1"/>
</dbReference>
<dbReference type="InterPro" id="IPR001025">
    <property type="entry name" value="BAH_dom"/>
</dbReference>
<keyword evidence="7" id="KW-0238">DNA-binding</keyword>
<proteinExistence type="inferred from homology"/>
<dbReference type="GO" id="GO:0016581">
    <property type="term" value="C:NuRD complex"/>
    <property type="evidence" value="ECO:0007669"/>
    <property type="project" value="TreeGrafter"/>
</dbReference>
<dbReference type="PANTHER" id="PTHR10865:SF29">
    <property type="entry name" value="METASTASIS ASSOCIATED 1-LIKE, ISOFORM D"/>
    <property type="match status" value="1"/>
</dbReference>
<keyword evidence="5" id="KW-0862">Zinc</keyword>
<evidence type="ECO:0000256" key="2">
    <source>
        <dbReference type="ARBA" id="ARBA00022553"/>
    </source>
</evidence>
<dbReference type="InterPro" id="IPR040138">
    <property type="entry name" value="MIER/MTA"/>
</dbReference>
<evidence type="ECO:0000256" key="10">
    <source>
        <dbReference type="ARBA" id="ARBA00093454"/>
    </source>
</evidence>
<dbReference type="SMART" id="SM00717">
    <property type="entry name" value="SANT"/>
    <property type="match status" value="1"/>
</dbReference>
<reference evidence="16" key="1">
    <citation type="submission" date="2017-01" db="EMBL/GenBank/DDBJ databases">
        <title>Comparative genomics of anhydrobiosis in the tardigrade Hypsibius dujardini.</title>
        <authorList>
            <person name="Yoshida Y."/>
            <person name="Koutsovoulos G."/>
            <person name="Laetsch D."/>
            <person name="Stevens L."/>
            <person name="Kumar S."/>
            <person name="Horikawa D."/>
            <person name="Ishino K."/>
            <person name="Komine S."/>
            <person name="Tomita M."/>
            <person name="Blaxter M."/>
            <person name="Arakawa K."/>
        </authorList>
    </citation>
    <scope>NUCLEOTIDE SEQUENCE [LARGE SCALE GENOMIC DNA]</scope>
    <source>
        <strain evidence="16">Z151</strain>
    </source>
</reference>
<dbReference type="OrthoDB" id="2193595at2759"/>
<feature type="region of interest" description="Disordered" evidence="11">
    <location>
        <begin position="192"/>
        <end position="211"/>
    </location>
</feature>
<evidence type="ECO:0000313" key="16">
    <source>
        <dbReference type="Proteomes" id="UP000192578"/>
    </source>
</evidence>
<dbReference type="CDD" id="cd00202">
    <property type="entry name" value="ZnF_GATA"/>
    <property type="match status" value="1"/>
</dbReference>
<feature type="domain" description="ELM2" evidence="13">
    <location>
        <begin position="185"/>
        <end position="314"/>
    </location>
</feature>
<gene>
    <name evidence="15" type="ORF">BV898_02285</name>
</gene>
<comment type="caution">
    <text evidence="15">The sequence shown here is derived from an EMBL/GenBank/DDBJ whole genome shotgun (WGS) entry which is preliminary data.</text>
</comment>
<keyword evidence="2" id="KW-0597">Phosphoprotein</keyword>
<name>A0A1W0X957_HYPEX</name>
<evidence type="ECO:0000313" key="15">
    <source>
        <dbReference type="EMBL" id="OQV23938.1"/>
    </source>
</evidence>
<dbReference type="Gene3D" id="3.30.50.10">
    <property type="entry name" value="Erythroid Transcription Factor GATA-1, subunit A"/>
    <property type="match status" value="1"/>
</dbReference>
<feature type="region of interest" description="Disordered" evidence="11">
    <location>
        <begin position="82"/>
        <end position="117"/>
    </location>
</feature>
<dbReference type="FunFam" id="1.10.10.60:FF:000012">
    <property type="entry name" value="Metastasis-associated 1 family, member 3"/>
    <property type="match status" value="1"/>
</dbReference>
<evidence type="ECO:0000259" key="12">
    <source>
        <dbReference type="PROSITE" id="PS51038"/>
    </source>
</evidence>
<keyword evidence="3" id="KW-0479">Metal-binding</keyword>
<dbReference type="Pfam" id="PF01448">
    <property type="entry name" value="ELM2"/>
    <property type="match status" value="1"/>
</dbReference>
<dbReference type="Gene3D" id="4.10.1240.50">
    <property type="match status" value="1"/>
</dbReference>
<dbReference type="GO" id="GO:0042826">
    <property type="term" value="F:histone deacetylase binding"/>
    <property type="evidence" value="ECO:0007669"/>
    <property type="project" value="TreeGrafter"/>
</dbReference>
<dbReference type="InterPro" id="IPR013088">
    <property type="entry name" value="Znf_NHR/GATA"/>
</dbReference>
<dbReference type="InterPro" id="IPR043151">
    <property type="entry name" value="BAH_sf"/>
</dbReference>
<dbReference type="GO" id="GO:0003713">
    <property type="term" value="F:transcription coactivator activity"/>
    <property type="evidence" value="ECO:0007669"/>
    <property type="project" value="TreeGrafter"/>
</dbReference>
<dbReference type="InterPro" id="IPR017884">
    <property type="entry name" value="SANT_dom"/>
</dbReference>
<comment type="subcellular location">
    <subcellularLocation>
        <location evidence="1">Nucleus</location>
    </subcellularLocation>
</comment>
<accession>A0A1W0X957</accession>
<evidence type="ECO:0000259" key="14">
    <source>
        <dbReference type="PROSITE" id="PS51293"/>
    </source>
</evidence>
<protein>
    <submittedName>
        <fullName evidence="15">Metastasis-associated protein MTA3</fullName>
    </submittedName>
</protein>
<dbReference type="GO" id="GO:0003714">
    <property type="term" value="F:transcription corepressor activity"/>
    <property type="evidence" value="ECO:0007669"/>
    <property type="project" value="TreeGrafter"/>
</dbReference>
<keyword evidence="6" id="KW-0805">Transcription regulation</keyword>
<dbReference type="SMART" id="SM00439">
    <property type="entry name" value="BAH"/>
    <property type="match status" value="1"/>
</dbReference>
<dbReference type="InterPro" id="IPR009057">
    <property type="entry name" value="Homeodomain-like_sf"/>
</dbReference>
<evidence type="ECO:0000256" key="5">
    <source>
        <dbReference type="ARBA" id="ARBA00022833"/>
    </source>
</evidence>
<dbReference type="Gene3D" id="1.10.10.60">
    <property type="entry name" value="Homeodomain-like"/>
    <property type="match status" value="1"/>
</dbReference>
<dbReference type="SMART" id="SM01189">
    <property type="entry name" value="ELM2"/>
    <property type="match status" value="1"/>
</dbReference>
<feature type="domain" description="BAH" evidence="12">
    <location>
        <begin position="16"/>
        <end position="183"/>
    </location>
</feature>
<dbReference type="GO" id="GO:0043565">
    <property type="term" value="F:sequence-specific DNA binding"/>
    <property type="evidence" value="ECO:0007669"/>
    <property type="project" value="InterPro"/>
</dbReference>
<dbReference type="InterPro" id="IPR001005">
    <property type="entry name" value="SANT/Myb"/>
</dbReference>
<dbReference type="GO" id="GO:0008270">
    <property type="term" value="F:zinc ion binding"/>
    <property type="evidence" value="ECO:0007669"/>
    <property type="project" value="UniProtKB-KW"/>
</dbReference>
<evidence type="ECO:0000256" key="1">
    <source>
        <dbReference type="ARBA" id="ARBA00004123"/>
    </source>
</evidence>
<evidence type="ECO:0000256" key="6">
    <source>
        <dbReference type="ARBA" id="ARBA00023015"/>
    </source>
</evidence>
<dbReference type="Proteomes" id="UP000192578">
    <property type="component" value="Unassembled WGS sequence"/>
</dbReference>
<sequence>MAAAAALPTNPTANANLYKAGDFCYFEVASSGPYQIRRIEELIKTSNSHVEVRATAYCRKRDLPTKLQERIANYEKDRKEVPDIFMDGQDDDDNDLTSSPAKNGEKNGNGEVNEEKLREHRIGHREIYLTRLVENLPASLIRGKCTVHLLVDWEAKATYLREDDVYFYTHTWDPNTKSLSREKGGDIRVGSGFQAEVPSNPTLEEFPSERAESNPVVVASVPGEAPKADPVTGDALVWLPNKMTDTEIDNFLMVMRSVGTMGRALDGNSNTKQPGLHITAAAASRDITIASGLDVLHCSNYELSKALTEIVAEGPLICRDQMELWTATEAGLFEEALVKYGKDFEEIKKDLLSWKTMCQIIEYYYMWKTSDRFVQRKRLKQADQDGRLKQIYIPAYVMDDQPSSNDGPDTVKVCEGCHATQSPNWYAWNGFAGVRGPEKNRLCRSCWTYWKKYGDLVRPVAGEKKVMLHYGPGIPYAVHQKAGAVADGHFAAAAAGGDKKGYLLPPNQRSSAHLGNFGYMPPRTSYRTRPAIYFIATQMMKEVRRVGEHIFKPRRAARRPFHWINSAPIKEFYQNADAASVQRSKETRSRKKVFVETVAQRLLESSGPNDPRIRSAVVYTKDAQSGGGTAAARNSSTIERIPSPHAKRMKIDPGDVGAPSKLVIRGRDRYGRLIAPNSPEDFFYHLSPALKTERKKYMKTVELKKAGRSQRNMMDSVPSVLSRLQNFLGIVSASSSVPPVVAAVNIPEVPALATAAVTTAEVPNN</sequence>
<keyword evidence="4" id="KW-0863">Zinc-finger</keyword>
<dbReference type="GO" id="GO:0003682">
    <property type="term" value="F:chromatin binding"/>
    <property type="evidence" value="ECO:0007669"/>
    <property type="project" value="InterPro"/>
</dbReference>
<dbReference type="PANTHER" id="PTHR10865">
    <property type="entry name" value="METASTASIS-ASSOCIATED PROTEIN AND MESODERM INDUCTION EARLY RESPONSE PROTEIN"/>
    <property type="match status" value="1"/>
</dbReference>
<dbReference type="PROSITE" id="PS51156">
    <property type="entry name" value="ELM2"/>
    <property type="match status" value="1"/>
</dbReference>